<feature type="transmembrane region" description="Helical" evidence="7">
    <location>
        <begin position="208"/>
        <end position="226"/>
    </location>
</feature>
<evidence type="ECO:0000313" key="9">
    <source>
        <dbReference type="EMBL" id="SDQ99308.1"/>
    </source>
</evidence>
<feature type="region of interest" description="Disordered" evidence="6">
    <location>
        <begin position="739"/>
        <end position="777"/>
    </location>
</feature>
<dbReference type="STRING" id="35622.SAMN04489764_2944"/>
<dbReference type="RefSeq" id="WP_093259550.1">
    <property type="nucleotide sequence ID" value="NZ_FNKK01000002.1"/>
</dbReference>
<keyword evidence="5 7" id="KW-0472">Membrane</keyword>
<keyword evidence="2" id="KW-1003">Cell membrane</keyword>
<dbReference type="InterPro" id="IPR050545">
    <property type="entry name" value="Mycobact_MmpL"/>
</dbReference>
<reference evidence="9 10" key="1">
    <citation type="submission" date="2016-10" db="EMBL/GenBank/DDBJ databases">
        <authorList>
            <person name="de Groot N.N."/>
        </authorList>
    </citation>
    <scope>NUCLEOTIDE SEQUENCE [LARGE SCALE GENOMIC DNA]</scope>
    <source>
        <strain evidence="9 10">DSM 43794</strain>
    </source>
</reference>
<evidence type="ECO:0000256" key="5">
    <source>
        <dbReference type="ARBA" id="ARBA00023136"/>
    </source>
</evidence>
<dbReference type="InterPro" id="IPR004869">
    <property type="entry name" value="MMPL_dom"/>
</dbReference>
<dbReference type="SUPFAM" id="SSF82866">
    <property type="entry name" value="Multidrug efflux transporter AcrB transmembrane domain"/>
    <property type="match status" value="2"/>
</dbReference>
<name>A0A1H1FER7_9ACTN</name>
<protein>
    <submittedName>
        <fullName evidence="9">Putative drug exporter of the RND superfamily</fullName>
    </submittedName>
</protein>
<evidence type="ECO:0000259" key="8">
    <source>
        <dbReference type="PROSITE" id="PS50156"/>
    </source>
</evidence>
<dbReference type="AlphaFoldDB" id="A0A1H1FER7"/>
<evidence type="ECO:0000256" key="3">
    <source>
        <dbReference type="ARBA" id="ARBA00022692"/>
    </source>
</evidence>
<dbReference type="Pfam" id="PF03176">
    <property type="entry name" value="MMPL"/>
    <property type="match status" value="3"/>
</dbReference>
<feature type="transmembrane region" description="Helical" evidence="7">
    <location>
        <begin position="537"/>
        <end position="558"/>
    </location>
</feature>
<dbReference type="OrthoDB" id="7051771at2"/>
<proteinExistence type="predicted"/>
<feature type="transmembrane region" description="Helical" evidence="7">
    <location>
        <begin position="664"/>
        <end position="683"/>
    </location>
</feature>
<dbReference type="EMBL" id="FNKK01000002">
    <property type="protein sequence ID" value="SDQ99308.1"/>
    <property type="molecule type" value="Genomic_DNA"/>
</dbReference>
<feature type="transmembrane region" description="Helical" evidence="7">
    <location>
        <begin position="273"/>
        <end position="299"/>
    </location>
</feature>
<feature type="compositionally biased region" description="Gly residues" evidence="6">
    <location>
        <begin position="744"/>
        <end position="761"/>
    </location>
</feature>
<evidence type="ECO:0000256" key="1">
    <source>
        <dbReference type="ARBA" id="ARBA00004651"/>
    </source>
</evidence>
<feature type="transmembrane region" description="Helical" evidence="7">
    <location>
        <begin position="565"/>
        <end position="586"/>
    </location>
</feature>
<evidence type="ECO:0000313" key="10">
    <source>
        <dbReference type="Proteomes" id="UP000217103"/>
    </source>
</evidence>
<dbReference type="Proteomes" id="UP000217103">
    <property type="component" value="Unassembled WGS sequence"/>
</dbReference>
<evidence type="ECO:0000256" key="4">
    <source>
        <dbReference type="ARBA" id="ARBA00022989"/>
    </source>
</evidence>
<evidence type="ECO:0000256" key="7">
    <source>
        <dbReference type="SAM" id="Phobius"/>
    </source>
</evidence>
<accession>A0A1H1FER7</accession>
<dbReference type="PROSITE" id="PS50156">
    <property type="entry name" value="SSD"/>
    <property type="match status" value="1"/>
</dbReference>
<keyword evidence="10" id="KW-1185">Reference proteome</keyword>
<keyword evidence="4 7" id="KW-1133">Transmembrane helix</keyword>
<organism evidence="9 10">
    <name type="scientific">Thermostaphylospora chromogena</name>
    <dbReference type="NCBI Taxonomy" id="35622"/>
    <lineage>
        <taxon>Bacteria</taxon>
        <taxon>Bacillati</taxon>
        <taxon>Actinomycetota</taxon>
        <taxon>Actinomycetes</taxon>
        <taxon>Streptosporangiales</taxon>
        <taxon>Thermomonosporaceae</taxon>
        <taxon>Thermostaphylospora</taxon>
    </lineage>
</organism>
<keyword evidence="3 7" id="KW-0812">Transmembrane</keyword>
<dbReference type="GO" id="GO:0005886">
    <property type="term" value="C:plasma membrane"/>
    <property type="evidence" value="ECO:0007669"/>
    <property type="project" value="UniProtKB-SubCell"/>
</dbReference>
<feature type="transmembrane region" description="Helical" evidence="7">
    <location>
        <begin position="181"/>
        <end position="201"/>
    </location>
</feature>
<evidence type="ECO:0000256" key="6">
    <source>
        <dbReference type="SAM" id="MobiDB-lite"/>
    </source>
</evidence>
<comment type="subcellular location">
    <subcellularLocation>
        <location evidence="1">Cell membrane</location>
        <topology evidence="1">Multi-pass membrane protein</topology>
    </subcellularLocation>
</comment>
<dbReference type="PANTHER" id="PTHR33406:SF13">
    <property type="entry name" value="MEMBRANE PROTEIN YDFJ"/>
    <property type="match status" value="1"/>
</dbReference>
<dbReference type="PANTHER" id="PTHR33406">
    <property type="entry name" value="MEMBRANE PROTEIN MJ1562-RELATED"/>
    <property type="match status" value="1"/>
</dbReference>
<feature type="transmembrane region" description="Helical" evidence="7">
    <location>
        <begin position="232"/>
        <end position="252"/>
    </location>
</feature>
<feature type="transmembrane region" description="Helical" evidence="7">
    <location>
        <begin position="689"/>
        <end position="709"/>
    </location>
</feature>
<dbReference type="InterPro" id="IPR000731">
    <property type="entry name" value="SSD"/>
</dbReference>
<gene>
    <name evidence="9" type="ORF">SAMN04489764_2944</name>
</gene>
<feature type="transmembrane region" description="Helical" evidence="7">
    <location>
        <begin position="305"/>
        <end position="331"/>
    </location>
</feature>
<evidence type="ECO:0000256" key="2">
    <source>
        <dbReference type="ARBA" id="ARBA00022475"/>
    </source>
</evidence>
<sequence>MTTLLGRLGGWCARHGKTVLALWVATAAALISAAMVFGAPTSNDVSIPGTDAQRAHELMREGFGPGYSTPGGIVQIVLYTPEGKLTDEERKRAVERAMERIEQVPHVVQVETPYRYGGMAASMQIGLITVRLEGHDSTRLAEISEQLSRAAEPARQAGIEAVPADASTPADKEIKTGPSEAIGVLCALIVLLFAFGTLVAAVIPIFTALVSIAAGLGTIGLLGHVVDVPKQASIMATMIGLGVGIDYALFLLSRHRRLLADGVPVHESVRRTVASSGGAVVFAGGTVIIALSALLLAGFPLLRTLGWITGISVVYAVLTSITLVPALLGILGHRINALRVPFVGPRRRTARHAAATGMDGTTGGGTGWADLGNWVAKRPWRVLVTTAVVLAAMTAPALGLKLGTLDDGYADKGTDARRAYELMSAGFGPGSTGAMIVVAELDHRIADTDPPALVVQTLQRRIEQTDGVAHVMPAKVNVSGRSVLIQVVPEYAPSDPRAADVVRAVRKIEVPGADVHVGGEVAGLTDAVDRITERTPLVIGVVVLLSAVLLLAAFRAPLVALKAAVMNLISLGAAFGALALVFSYGLGTRLVGLDPPPSADASYVEVIFFSVPIDGYIPLMLFAVLFGLSMDYEVFLLTSVRQSYLRTGDNRVAVAEGLGSTGRVITSAALIMVAVFVAFIAYPDPLVKVFGVGLAAAIAVDATIIRGFLVPSTMVLLGRLNWWCPRWLDRLIPPLSIADHGDDGGTGSGGPGDGPGGGDGGAPPAVRKDEPLVPAAP</sequence>
<feature type="domain" description="SSD" evidence="8">
    <location>
        <begin position="201"/>
        <end position="330"/>
    </location>
</feature>
<feature type="transmembrane region" description="Helical" evidence="7">
    <location>
        <begin position="606"/>
        <end position="628"/>
    </location>
</feature>
<dbReference type="Gene3D" id="1.20.1640.10">
    <property type="entry name" value="Multidrug efflux transporter AcrB transmembrane domain"/>
    <property type="match status" value="2"/>
</dbReference>